<feature type="transmembrane region" description="Helical" evidence="1">
    <location>
        <begin position="129"/>
        <end position="148"/>
    </location>
</feature>
<dbReference type="RefSeq" id="WP_101310835.1">
    <property type="nucleotide sequence ID" value="NZ_MVDE01000029.1"/>
</dbReference>
<accession>A0A2N3HZ25</accession>
<organism evidence="2 3">
    <name type="scientific">Labilibaculum manganireducens</name>
    <dbReference type="NCBI Taxonomy" id="1940525"/>
    <lineage>
        <taxon>Bacteria</taxon>
        <taxon>Pseudomonadati</taxon>
        <taxon>Bacteroidota</taxon>
        <taxon>Bacteroidia</taxon>
        <taxon>Marinilabiliales</taxon>
        <taxon>Marinifilaceae</taxon>
        <taxon>Labilibaculum</taxon>
    </lineage>
</organism>
<name>A0A2N3HZ25_9BACT</name>
<sequence length="152" mass="17995">MREFTENESKLLDHILTLALKNGFVNDDLLLESADNFIDLFPEVKSGDYSYYLSTINYEGLGEVHRYNANHFRIEPIAEETERFIKNGGFRKQFDLQKGKNKKHEEVENLTFEKLKYDVKNSKRMSKTYWWTFSFALIALLISIYNFIKGFL</sequence>
<dbReference type="Proteomes" id="UP000233618">
    <property type="component" value="Unassembled WGS sequence"/>
</dbReference>
<keyword evidence="1" id="KW-0812">Transmembrane</keyword>
<dbReference type="EMBL" id="MVDE01000029">
    <property type="protein sequence ID" value="PKQ63304.1"/>
    <property type="molecule type" value="Genomic_DNA"/>
</dbReference>
<protein>
    <submittedName>
        <fullName evidence="2">Uncharacterized protein</fullName>
    </submittedName>
</protein>
<keyword evidence="1" id="KW-0472">Membrane</keyword>
<dbReference type="AlphaFoldDB" id="A0A2N3HZ25"/>
<keyword evidence="1" id="KW-1133">Transmembrane helix</keyword>
<comment type="caution">
    <text evidence="2">The sequence shown here is derived from an EMBL/GenBank/DDBJ whole genome shotgun (WGS) entry which is preliminary data.</text>
</comment>
<evidence type="ECO:0000256" key="1">
    <source>
        <dbReference type="SAM" id="Phobius"/>
    </source>
</evidence>
<keyword evidence="3" id="KW-1185">Reference proteome</keyword>
<reference evidence="2 3" key="1">
    <citation type="journal article" date="2017" name="Front. Microbiol.">
        <title>Labilibaculum manganireducens gen. nov., sp. nov. and Labilibaculum filiforme sp. nov., Novel Bacteroidetes Isolated from Subsurface Sediments of the Baltic Sea.</title>
        <authorList>
            <person name="Vandieken V."/>
            <person name="Marshall I.P."/>
            <person name="Niemann H."/>
            <person name="Engelen B."/>
            <person name="Cypionka H."/>
        </authorList>
    </citation>
    <scope>NUCLEOTIDE SEQUENCE [LARGE SCALE GENOMIC DNA]</scope>
    <source>
        <strain evidence="2 3">59.10-2M</strain>
    </source>
</reference>
<gene>
    <name evidence="2" type="ORF">BZG01_15880</name>
</gene>
<evidence type="ECO:0000313" key="3">
    <source>
        <dbReference type="Proteomes" id="UP000233618"/>
    </source>
</evidence>
<proteinExistence type="predicted"/>
<evidence type="ECO:0000313" key="2">
    <source>
        <dbReference type="EMBL" id="PKQ63304.1"/>
    </source>
</evidence>